<comment type="caution">
    <text evidence="2">The sequence shown here is derived from an EMBL/GenBank/DDBJ whole genome shotgun (WGS) entry which is preliminary data.</text>
</comment>
<name>A0A6D2JR87_9BRAS</name>
<evidence type="ECO:0000313" key="3">
    <source>
        <dbReference type="Proteomes" id="UP000467841"/>
    </source>
</evidence>
<keyword evidence="3" id="KW-1185">Reference proteome</keyword>
<dbReference type="EMBL" id="CACVBM020001274">
    <property type="protein sequence ID" value="CAA7042710.1"/>
    <property type="molecule type" value="Genomic_DNA"/>
</dbReference>
<organism evidence="2 3">
    <name type="scientific">Microthlaspi erraticum</name>
    <dbReference type="NCBI Taxonomy" id="1685480"/>
    <lineage>
        <taxon>Eukaryota</taxon>
        <taxon>Viridiplantae</taxon>
        <taxon>Streptophyta</taxon>
        <taxon>Embryophyta</taxon>
        <taxon>Tracheophyta</taxon>
        <taxon>Spermatophyta</taxon>
        <taxon>Magnoliopsida</taxon>
        <taxon>eudicotyledons</taxon>
        <taxon>Gunneridae</taxon>
        <taxon>Pentapetalae</taxon>
        <taxon>rosids</taxon>
        <taxon>malvids</taxon>
        <taxon>Brassicales</taxon>
        <taxon>Brassicaceae</taxon>
        <taxon>Coluteocarpeae</taxon>
        <taxon>Microthlaspi</taxon>
    </lineage>
</organism>
<feature type="compositionally biased region" description="Polar residues" evidence="1">
    <location>
        <begin position="1"/>
        <end position="24"/>
    </location>
</feature>
<evidence type="ECO:0000313" key="2">
    <source>
        <dbReference type="EMBL" id="CAA7042710.1"/>
    </source>
</evidence>
<feature type="region of interest" description="Disordered" evidence="1">
    <location>
        <begin position="1"/>
        <end position="68"/>
    </location>
</feature>
<dbReference type="Proteomes" id="UP000467841">
    <property type="component" value="Unassembled WGS sequence"/>
</dbReference>
<reference evidence="2" key="1">
    <citation type="submission" date="2020-01" db="EMBL/GenBank/DDBJ databases">
        <authorList>
            <person name="Mishra B."/>
        </authorList>
    </citation>
    <scope>NUCLEOTIDE SEQUENCE [LARGE SCALE GENOMIC DNA]</scope>
</reference>
<proteinExistence type="predicted"/>
<dbReference type="AlphaFoldDB" id="A0A6D2JR87"/>
<evidence type="ECO:0000256" key="1">
    <source>
        <dbReference type="SAM" id="MobiDB-lite"/>
    </source>
</evidence>
<gene>
    <name evidence="2" type="ORF">MERR_LOCUS29945</name>
</gene>
<protein>
    <submittedName>
        <fullName evidence="2">Uncharacterized protein</fullName>
    </submittedName>
</protein>
<sequence>MQNATNSVVLRGSQQAKPKFSIQQRLDPAVIETTRARSSDSHTTTPPEIRYVGPKGCPLTAPAGRRRRPRVEEIATVPEDFCEEFTQLSRTLPAPFTVYGGDGSDENHHRHCASPEMTIGVPFHGKLKAMCSNP</sequence>
<accession>A0A6D2JR87</accession>